<comment type="subcellular location">
    <subcellularLocation>
        <location evidence="1">Cell membrane</location>
        <topology evidence="1">Multi-pass membrane protein</topology>
    </subcellularLocation>
</comment>
<evidence type="ECO:0000256" key="3">
    <source>
        <dbReference type="ARBA" id="ARBA00022692"/>
    </source>
</evidence>
<keyword evidence="8" id="KW-0548">Nucleotidyltransferase</keyword>
<dbReference type="InterPro" id="IPR033479">
    <property type="entry name" value="dCache_1"/>
</dbReference>
<organism evidence="8 9">
    <name type="scientific">Acidovorax benzenivorans</name>
    <dbReference type="NCBI Taxonomy" id="2987520"/>
    <lineage>
        <taxon>Bacteria</taxon>
        <taxon>Pseudomonadati</taxon>
        <taxon>Pseudomonadota</taxon>
        <taxon>Betaproteobacteria</taxon>
        <taxon>Burkholderiales</taxon>
        <taxon>Comamonadaceae</taxon>
        <taxon>Acidovorax</taxon>
    </lineage>
</organism>
<dbReference type="InterPro" id="IPR052155">
    <property type="entry name" value="Biofilm_reg_signaling"/>
</dbReference>
<dbReference type="InterPro" id="IPR029787">
    <property type="entry name" value="Nucleotide_cyclase"/>
</dbReference>
<dbReference type="Gene3D" id="3.30.70.270">
    <property type="match status" value="1"/>
</dbReference>
<feature type="transmembrane region" description="Helical" evidence="6">
    <location>
        <begin position="306"/>
        <end position="329"/>
    </location>
</feature>
<dbReference type="InterPro" id="IPR035965">
    <property type="entry name" value="PAS-like_dom_sf"/>
</dbReference>
<dbReference type="InterPro" id="IPR043128">
    <property type="entry name" value="Rev_trsase/Diguanyl_cyclase"/>
</dbReference>
<dbReference type="PANTHER" id="PTHR44757">
    <property type="entry name" value="DIGUANYLATE CYCLASE DGCP"/>
    <property type="match status" value="1"/>
</dbReference>
<dbReference type="Gene3D" id="3.30.450.20">
    <property type="entry name" value="PAS domain"/>
    <property type="match status" value="2"/>
</dbReference>
<evidence type="ECO:0000256" key="1">
    <source>
        <dbReference type="ARBA" id="ARBA00004651"/>
    </source>
</evidence>
<keyword evidence="3 6" id="KW-0812">Transmembrane</keyword>
<dbReference type="Pfam" id="PF02743">
    <property type="entry name" value="dCache_1"/>
    <property type="match status" value="1"/>
</dbReference>
<evidence type="ECO:0000259" key="7">
    <source>
        <dbReference type="PROSITE" id="PS50887"/>
    </source>
</evidence>
<keyword evidence="4 6" id="KW-1133">Transmembrane helix</keyword>
<evidence type="ECO:0000256" key="5">
    <source>
        <dbReference type="ARBA" id="ARBA00023136"/>
    </source>
</evidence>
<accession>A0ABT5RZ83</accession>
<evidence type="ECO:0000313" key="8">
    <source>
        <dbReference type="EMBL" id="MDD2179013.1"/>
    </source>
</evidence>
<evidence type="ECO:0000313" key="9">
    <source>
        <dbReference type="Proteomes" id="UP001148932"/>
    </source>
</evidence>
<dbReference type="InterPro" id="IPR000160">
    <property type="entry name" value="GGDEF_dom"/>
</dbReference>
<comment type="caution">
    <text evidence="8">The sequence shown here is derived from an EMBL/GenBank/DDBJ whole genome shotgun (WGS) entry which is preliminary data.</text>
</comment>
<dbReference type="Proteomes" id="UP001148932">
    <property type="component" value="Unassembled WGS sequence"/>
</dbReference>
<evidence type="ECO:0000256" key="4">
    <source>
        <dbReference type="ARBA" id="ARBA00022989"/>
    </source>
</evidence>
<dbReference type="CDD" id="cd18773">
    <property type="entry name" value="PDC1_HK_sensor"/>
    <property type="match status" value="1"/>
</dbReference>
<sequence length="706" mass="76470">MTPPPAPAAAPDPAPGWLVPGALVLRLMLVAALAVALSGSVAAWLVTRASGQEAMRRMVSQQTDEVEVVARLLASKIEQSQKVLRTVAAGITPGMLESPSSLEWLLQQGLPAVQFFDTMQVARDNGELRLSLRAGQLEKAADLDPTERDALRRTLVDGKPLVSELITGRTGEARVMFTMPLHREDGTVMGVVAGALRLQSQSLLPPSMTLPARDDSQLIVFTRDGTILSHSDPTRVLGQVRDEVGLAPVYTRWQSQAQPVVGRGMTHVQSDHIVSMAGMPLPQWIVARVSQSQALLAPLRGAQREAWWLAVASMALCMLLAVALMGWMAQPLAQLTFKARQLLKTSTRQRPETEMHWPQAGGEVGDLVRVFQGLVQQGSLQQSRKDTVVGQFQAVLDSATVGIVITRHGMLEVVSHQACVMLGYTAQELQGRPSRTVYASDADYAQVGDRVRAEVAAHGAFDGDICFLRKDGTPVWARVQGRGVRPEEVHGGTVWILEDITAAREAQVQKSWGRMHDALTQLYNRAAFDERLGQLMTERSARQRAPALEEEGGEAQGDGVVLFLDLDHFTVVNDIAGHDAGDDVLRHVARLLVSHVRQIGWAARLGGDEFAVVLPGCALARGQAVAEQLRAAVRAWEPSYQGRSFTLGVSIGLVVLDASLQDVPSVLYAADMACYDAKRAGRNRVETRHARDVSVTSSGRMALGPV</sequence>
<proteinExistence type="predicted"/>
<keyword evidence="2" id="KW-1003">Cell membrane</keyword>
<dbReference type="InterPro" id="IPR000014">
    <property type="entry name" value="PAS"/>
</dbReference>
<dbReference type="SMART" id="SM00091">
    <property type="entry name" value="PAS"/>
    <property type="match status" value="1"/>
</dbReference>
<evidence type="ECO:0000256" key="6">
    <source>
        <dbReference type="SAM" id="Phobius"/>
    </source>
</evidence>
<keyword evidence="5 6" id="KW-0472">Membrane</keyword>
<gene>
    <name evidence="8" type="ORF">OIN59_16365</name>
</gene>
<dbReference type="NCBIfam" id="TIGR00229">
    <property type="entry name" value="sensory_box"/>
    <property type="match status" value="1"/>
</dbReference>
<dbReference type="EC" id="2.7.7.65" evidence="8"/>
<dbReference type="PROSITE" id="PS50887">
    <property type="entry name" value="GGDEF"/>
    <property type="match status" value="1"/>
</dbReference>
<dbReference type="CDD" id="cd01949">
    <property type="entry name" value="GGDEF"/>
    <property type="match status" value="1"/>
</dbReference>
<name>A0ABT5RZ83_9BURK</name>
<dbReference type="Pfam" id="PF13426">
    <property type="entry name" value="PAS_9"/>
    <property type="match status" value="1"/>
</dbReference>
<dbReference type="SUPFAM" id="SSF55785">
    <property type="entry name" value="PYP-like sensor domain (PAS domain)"/>
    <property type="match status" value="1"/>
</dbReference>
<protein>
    <submittedName>
        <fullName evidence="8">Diguanylate cyclase</fullName>
        <ecNumber evidence="8">2.7.7.65</ecNumber>
    </submittedName>
</protein>
<dbReference type="NCBIfam" id="TIGR00254">
    <property type="entry name" value="GGDEF"/>
    <property type="match status" value="1"/>
</dbReference>
<dbReference type="PANTHER" id="PTHR44757:SF2">
    <property type="entry name" value="BIOFILM ARCHITECTURE MAINTENANCE PROTEIN MBAA"/>
    <property type="match status" value="1"/>
</dbReference>
<dbReference type="SMART" id="SM00267">
    <property type="entry name" value="GGDEF"/>
    <property type="match status" value="1"/>
</dbReference>
<dbReference type="SUPFAM" id="SSF55073">
    <property type="entry name" value="Nucleotide cyclase"/>
    <property type="match status" value="1"/>
</dbReference>
<dbReference type="GO" id="GO:0052621">
    <property type="term" value="F:diguanylate cyclase activity"/>
    <property type="evidence" value="ECO:0007669"/>
    <property type="project" value="UniProtKB-EC"/>
</dbReference>
<reference evidence="8" key="1">
    <citation type="submission" date="2022-10" db="EMBL/GenBank/DDBJ databases">
        <title>Description of microaerobic benzene degrading bacteria.</title>
        <authorList>
            <person name="Bedics A."/>
            <person name="Tancsics A."/>
            <person name="Banerjee S."/>
        </authorList>
    </citation>
    <scope>NUCLEOTIDE SEQUENCE</scope>
    <source>
        <strain evidence="8">D2M1</strain>
    </source>
</reference>
<keyword evidence="8" id="KW-0808">Transferase</keyword>
<dbReference type="EMBL" id="JAPCKI010000009">
    <property type="protein sequence ID" value="MDD2179013.1"/>
    <property type="molecule type" value="Genomic_DNA"/>
</dbReference>
<evidence type="ECO:0000256" key="2">
    <source>
        <dbReference type="ARBA" id="ARBA00022475"/>
    </source>
</evidence>
<feature type="domain" description="GGDEF" evidence="7">
    <location>
        <begin position="557"/>
        <end position="690"/>
    </location>
</feature>
<keyword evidence="9" id="KW-1185">Reference proteome</keyword>
<dbReference type="CDD" id="cd00130">
    <property type="entry name" value="PAS"/>
    <property type="match status" value="1"/>
</dbReference>
<feature type="transmembrane region" description="Helical" evidence="6">
    <location>
        <begin position="23"/>
        <end position="47"/>
    </location>
</feature>
<dbReference type="Pfam" id="PF00990">
    <property type="entry name" value="GGDEF"/>
    <property type="match status" value="1"/>
</dbReference>
<dbReference type="RefSeq" id="WP_274112132.1">
    <property type="nucleotide sequence ID" value="NZ_JAPCKI010000009.1"/>
</dbReference>